<evidence type="ECO:0000256" key="7">
    <source>
        <dbReference type="ARBA" id="ARBA00022989"/>
    </source>
</evidence>
<accession>A0ABQ8AGL1</accession>
<evidence type="ECO:0008006" key="13">
    <source>
        <dbReference type="Google" id="ProtNLM"/>
    </source>
</evidence>
<dbReference type="InterPro" id="IPR001128">
    <property type="entry name" value="Cyt_P450"/>
</dbReference>
<evidence type="ECO:0000256" key="5">
    <source>
        <dbReference type="ARBA" id="ARBA00022692"/>
    </source>
</evidence>
<keyword evidence="9" id="KW-0503">Monooxygenase</keyword>
<evidence type="ECO:0000256" key="3">
    <source>
        <dbReference type="ARBA" id="ARBA00010617"/>
    </source>
</evidence>
<dbReference type="EMBL" id="JAGKQM010000013">
    <property type="protein sequence ID" value="KAH0891679.1"/>
    <property type="molecule type" value="Genomic_DNA"/>
</dbReference>
<keyword evidence="10" id="KW-0472">Membrane</keyword>
<keyword evidence="4" id="KW-0349">Heme</keyword>
<gene>
    <name evidence="11" type="ORF">HID58_054108</name>
</gene>
<name>A0ABQ8AGL1_BRANA</name>
<reference evidence="11 12" key="1">
    <citation type="submission" date="2021-05" db="EMBL/GenBank/DDBJ databases">
        <title>Genome Assembly of Synthetic Allotetraploid Brassica napus Reveals Homoeologous Exchanges between Subgenomes.</title>
        <authorList>
            <person name="Davis J.T."/>
        </authorList>
    </citation>
    <scope>NUCLEOTIDE SEQUENCE [LARGE SCALE GENOMIC DNA]</scope>
    <source>
        <strain evidence="12">cv. Da-Ae</strain>
        <tissue evidence="11">Seedling</tissue>
    </source>
</reference>
<evidence type="ECO:0000313" key="12">
    <source>
        <dbReference type="Proteomes" id="UP000824890"/>
    </source>
</evidence>
<keyword evidence="6" id="KW-0479">Metal-binding</keyword>
<dbReference type="InterPro" id="IPR036396">
    <property type="entry name" value="Cyt_P450_sf"/>
</dbReference>
<keyword evidence="8" id="KW-0560">Oxidoreductase</keyword>
<dbReference type="PANTHER" id="PTHR24298:SF59">
    <property type="entry name" value="CYTOCHROME P450, FAMILY 705, SUBFAMILY A, POLYPEPTIDE 25-RELATED"/>
    <property type="match status" value="1"/>
</dbReference>
<evidence type="ECO:0000256" key="9">
    <source>
        <dbReference type="ARBA" id="ARBA00023033"/>
    </source>
</evidence>
<evidence type="ECO:0000256" key="1">
    <source>
        <dbReference type="ARBA" id="ARBA00001971"/>
    </source>
</evidence>
<keyword evidence="7" id="KW-1133">Transmembrane helix</keyword>
<sequence>MGELFVGGTDTSSSTIQWIMAEIINSPNTLRKLRKEIDSVVGRTRMIQETDLPKLPFLEAVFKEGLRLHGPSPLLIRKFQEGYKIRGGFYIPENTTLVVNAYAIMRDPNFWEDPDEFKPERFMGDLKPEEEARREQALRYIPFGIGRRACTGEKLSGIFVRTVIGVMVQCFDWEIKGDKVNMEEAGGRIFLGMAHPLECTPSPRALNHPLPSHLISSSST</sequence>
<dbReference type="PANTHER" id="PTHR24298">
    <property type="entry name" value="FLAVONOID 3'-MONOOXYGENASE-RELATED"/>
    <property type="match status" value="1"/>
</dbReference>
<dbReference type="Gene3D" id="1.10.630.10">
    <property type="entry name" value="Cytochrome P450"/>
    <property type="match status" value="1"/>
</dbReference>
<evidence type="ECO:0000256" key="2">
    <source>
        <dbReference type="ARBA" id="ARBA00004167"/>
    </source>
</evidence>
<dbReference type="PRINTS" id="PR00463">
    <property type="entry name" value="EP450I"/>
</dbReference>
<protein>
    <recommendedName>
        <fullName evidence="13">Cytochrome P450</fullName>
    </recommendedName>
</protein>
<keyword evidence="12" id="KW-1185">Reference proteome</keyword>
<comment type="cofactor">
    <cofactor evidence="1">
        <name>heme</name>
        <dbReference type="ChEBI" id="CHEBI:30413"/>
    </cofactor>
</comment>
<dbReference type="SUPFAM" id="SSF48264">
    <property type="entry name" value="Cytochrome P450"/>
    <property type="match status" value="1"/>
</dbReference>
<keyword evidence="5" id="KW-0812">Transmembrane</keyword>
<comment type="subcellular location">
    <subcellularLocation>
        <location evidence="2">Membrane</location>
        <topology evidence="2">Single-pass membrane protein</topology>
    </subcellularLocation>
</comment>
<proteinExistence type="inferred from homology"/>
<comment type="similarity">
    <text evidence="3">Belongs to the cytochrome P450 family.</text>
</comment>
<dbReference type="InterPro" id="IPR051103">
    <property type="entry name" value="Plant_metabolite_P450s"/>
</dbReference>
<dbReference type="Proteomes" id="UP000824890">
    <property type="component" value="Unassembled WGS sequence"/>
</dbReference>
<evidence type="ECO:0000256" key="6">
    <source>
        <dbReference type="ARBA" id="ARBA00022723"/>
    </source>
</evidence>
<evidence type="ECO:0000256" key="10">
    <source>
        <dbReference type="ARBA" id="ARBA00023136"/>
    </source>
</evidence>
<dbReference type="PRINTS" id="PR00385">
    <property type="entry name" value="P450"/>
</dbReference>
<evidence type="ECO:0000256" key="4">
    <source>
        <dbReference type="ARBA" id="ARBA00022617"/>
    </source>
</evidence>
<organism evidence="11 12">
    <name type="scientific">Brassica napus</name>
    <name type="common">Rape</name>
    <dbReference type="NCBI Taxonomy" id="3708"/>
    <lineage>
        <taxon>Eukaryota</taxon>
        <taxon>Viridiplantae</taxon>
        <taxon>Streptophyta</taxon>
        <taxon>Embryophyta</taxon>
        <taxon>Tracheophyta</taxon>
        <taxon>Spermatophyta</taxon>
        <taxon>Magnoliopsida</taxon>
        <taxon>eudicotyledons</taxon>
        <taxon>Gunneridae</taxon>
        <taxon>Pentapetalae</taxon>
        <taxon>rosids</taxon>
        <taxon>malvids</taxon>
        <taxon>Brassicales</taxon>
        <taxon>Brassicaceae</taxon>
        <taxon>Brassiceae</taxon>
        <taxon>Brassica</taxon>
    </lineage>
</organism>
<evidence type="ECO:0000313" key="11">
    <source>
        <dbReference type="EMBL" id="KAH0891679.1"/>
    </source>
</evidence>
<keyword evidence="4" id="KW-0408">Iron</keyword>
<evidence type="ECO:0000256" key="8">
    <source>
        <dbReference type="ARBA" id="ARBA00023002"/>
    </source>
</evidence>
<comment type="caution">
    <text evidence="11">The sequence shown here is derived from an EMBL/GenBank/DDBJ whole genome shotgun (WGS) entry which is preliminary data.</text>
</comment>
<dbReference type="InterPro" id="IPR002401">
    <property type="entry name" value="Cyt_P450_E_grp-I"/>
</dbReference>
<dbReference type="Pfam" id="PF00067">
    <property type="entry name" value="p450"/>
    <property type="match status" value="1"/>
</dbReference>